<name>A0A1J4J9T8_9EUKA</name>
<feature type="compositionally biased region" description="Basic and acidic residues" evidence="1">
    <location>
        <begin position="22"/>
        <end position="33"/>
    </location>
</feature>
<proteinExistence type="predicted"/>
<feature type="compositionally biased region" description="Basic and acidic residues" evidence="1">
    <location>
        <begin position="1"/>
        <end position="11"/>
    </location>
</feature>
<dbReference type="EMBL" id="MLAK01001358">
    <property type="protein sequence ID" value="OHS94012.1"/>
    <property type="molecule type" value="Genomic_DNA"/>
</dbReference>
<dbReference type="VEuPathDB" id="TrichDB:TRFO_39839"/>
<keyword evidence="4" id="KW-1185">Reference proteome</keyword>
<comment type="caution">
    <text evidence="3">The sequence shown here is derived from an EMBL/GenBank/DDBJ whole genome shotgun (WGS) entry which is preliminary data.</text>
</comment>
<organism evidence="3 4">
    <name type="scientific">Tritrichomonas foetus</name>
    <dbReference type="NCBI Taxonomy" id="1144522"/>
    <lineage>
        <taxon>Eukaryota</taxon>
        <taxon>Metamonada</taxon>
        <taxon>Parabasalia</taxon>
        <taxon>Tritrichomonadida</taxon>
        <taxon>Tritrichomonadidae</taxon>
        <taxon>Tritrichomonas</taxon>
    </lineage>
</organism>
<dbReference type="AlphaFoldDB" id="A0A1J4J9T8"/>
<dbReference type="GeneID" id="94847571"/>
<evidence type="ECO:0000313" key="4">
    <source>
        <dbReference type="Proteomes" id="UP000179807"/>
    </source>
</evidence>
<sequence>MITDSPKKNKIQETQNTPGKYTTERIKKPKDSAKSPTKNSSKSSTSSKESEKSTKKGARSPSLSEIKQRANQVEQPAEEPPKEITFWALLASLFTSLWSILTDFSLEKIYNIINSVFSYFFSGIIKKFRCSFCSKFTGTVIFACFVSICCLGYVMDVARQNIPDVVENPL</sequence>
<evidence type="ECO:0000256" key="2">
    <source>
        <dbReference type="SAM" id="Phobius"/>
    </source>
</evidence>
<keyword evidence="2" id="KW-0812">Transmembrane</keyword>
<feature type="compositionally biased region" description="Low complexity" evidence="1">
    <location>
        <begin position="34"/>
        <end position="47"/>
    </location>
</feature>
<feature type="compositionally biased region" description="Polar residues" evidence="1">
    <location>
        <begin position="61"/>
        <end position="74"/>
    </location>
</feature>
<reference evidence="3" key="1">
    <citation type="submission" date="2016-10" db="EMBL/GenBank/DDBJ databases">
        <authorList>
            <person name="Benchimol M."/>
            <person name="Almeida L.G."/>
            <person name="Vasconcelos A.T."/>
            <person name="Perreira-Neves A."/>
            <person name="Rosa I.A."/>
            <person name="Tasca T."/>
            <person name="Bogo M.R."/>
            <person name="de Souza W."/>
        </authorList>
    </citation>
    <scope>NUCLEOTIDE SEQUENCE [LARGE SCALE GENOMIC DNA]</scope>
    <source>
        <strain evidence="3">K</strain>
    </source>
</reference>
<dbReference type="Proteomes" id="UP000179807">
    <property type="component" value="Unassembled WGS sequence"/>
</dbReference>
<evidence type="ECO:0000313" key="3">
    <source>
        <dbReference type="EMBL" id="OHS94012.1"/>
    </source>
</evidence>
<feature type="transmembrane region" description="Helical" evidence="2">
    <location>
        <begin position="137"/>
        <end position="155"/>
    </location>
</feature>
<dbReference type="RefSeq" id="XP_068347149.1">
    <property type="nucleotide sequence ID" value="XM_068512867.1"/>
</dbReference>
<gene>
    <name evidence="3" type="ORF">TRFO_39839</name>
</gene>
<feature type="region of interest" description="Disordered" evidence="1">
    <location>
        <begin position="1"/>
        <end position="79"/>
    </location>
</feature>
<protein>
    <submittedName>
        <fullName evidence="3">Uncharacterized protein</fullName>
    </submittedName>
</protein>
<keyword evidence="2" id="KW-0472">Membrane</keyword>
<accession>A0A1J4J9T8</accession>
<evidence type="ECO:0000256" key="1">
    <source>
        <dbReference type="SAM" id="MobiDB-lite"/>
    </source>
</evidence>
<keyword evidence="2" id="KW-1133">Transmembrane helix</keyword>